<dbReference type="AlphaFoldDB" id="A0A2H3ANI3"/>
<evidence type="ECO:0000313" key="2">
    <source>
        <dbReference type="Proteomes" id="UP000218334"/>
    </source>
</evidence>
<evidence type="ECO:0000313" key="1">
    <source>
        <dbReference type="EMBL" id="PBK60389.1"/>
    </source>
</evidence>
<feature type="non-terminal residue" evidence="1">
    <location>
        <position position="1"/>
    </location>
</feature>
<evidence type="ECO:0008006" key="3">
    <source>
        <dbReference type="Google" id="ProtNLM"/>
    </source>
</evidence>
<dbReference type="Proteomes" id="UP000218334">
    <property type="component" value="Unassembled WGS sequence"/>
</dbReference>
<sequence length="254" mass="28486">GITLPKVTLSAFTETGQAESSIEVPKQRSYTGRSPVISSSLADTPCATLGIEGVLDQLNATLGTSHTLDTPSLSSLLNDCIENNDDFGTAYACLRPVWNTHHNSNMQNELHRHEEKDKEQREKALVGNQIVDPYLPPRPELWPISHTWVDEKDRVDVWTPINRKEWPAPIPKGSSLEYIWIEMLNLGLEYTWLDVLCLRLKGGPQEDLCVEEMKLDVPTIGAVYNWATVVIYLSGLGQPLSLKDGDLDSDRCWF</sequence>
<organism evidence="1 2">
    <name type="scientific">Armillaria solidipes</name>
    <dbReference type="NCBI Taxonomy" id="1076256"/>
    <lineage>
        <taxon>Eukaryota</taxon>
        <taxon>Fungi</taxon>
        <taxon>Dikarya</taxon>
        <taxon>Basidiomycota</taxon>
        <taxon>Agaricomycotina</taxon>
        <taxon>Agaricomycetes</taxon>
        <taxon>Agaricomycetidae</taxon>
        <taxon>Agaricales</taxon>
        <taxon>Marasmiineae</taxon>
        <taxon>Physalacriaceae</taxon>
        <taxon>Armillaria</taxon>
    </lineage>
</organism>
<reference evidence="2" key="1">
    <citation type="journal article" date="2017" name="Nat. Ecol. Evol.">
        <title>Genome expansion and lineage-specific genetic innovations in the forest pathogenic fungi Armillaria.</title>
        <authorList>
            <person name="Sipos G."/>
            <person name="Prasanna A.N."/>
            <person name="Walter M.C."/>
            <person name="O'Connor E."/>
            <person name="Balint B."/>
            <person name="Krizsan K."/>
            <person name="Kiss B."/>
            <person name="Hess J."/>
            <person name="Varga T."/>
            <person name="Slot J."/>
            <person name="Riley R."/>
            <person name="Boka B."/>
            <person name="Rigling D."/>
            <person name="Barry K."/>
            <person name="Lee J."/>
            <person name="Mihaltcheva S."/>
            <person name="LaButti K."/>
            <person name="Lipzen A."/>
            <person name="Waldron R."/>
            <person name="Moloney N.M."/>
            <person name="Sperisen C."/>
            <person name="Kredics L."/>
            <person name="Vagvoelgyi C."/>
            <person name="Patrignani A."/>
            <person name="Fitzpatrick D."/>
            <person name="Nagy I."/>
            <person name="Doyle S."/>
            <person name="Anderson J.B."/>
            <person name="Grigoriev I.V."/>
            <person name="Gueldener U."/>
            <person name="Muensterkoetter M."/>
            <person name="Nagy L.G."/>
        </authorList>
    </citation>
    <scope>NUCLEOTIDE SEQUENCE [LARGE SCALE GENOMIC DNA]</scope>
    <source>
        <strain evidence="2">28-4</strain>
    </source>
</reference>
<keyword evidence="2" id="KW-1185">Reference proteome</keyword>
<accession>A0A2H3ANI3</accession>
<proteinExistence type="predicted"/>
<gene>
    <name evidence="1" type="ORF">ARMSODRAFT_1068654</name>
</gene>
<dbReference type="EMBL" id="KZ293487">
    <property type="protein sequence ID" value="PBK60389.1"/>
    <property type="molecule type" value="Genomic_DNA"/>
</dbReference>
<name>A0A2H3ANI3_9AGAR</name>
<protein>
    <recommendedName>
        <fullName evidence="3">Heterokaryon incompatibility domain-containing protein</fullName>
    </recommendedName>
</protein>